<evidence type="ECO:0000256" key="6">
    <source>
        <dbReference type="ARBA" id="ARBA00023004"/>
    </source>
</evidence>
<dbReference type="InterPro" id="IPR011662">
    <property type="entry name" value="Secretin/TonB_short_N"/>
</dbReference>
<dbReference type="InterPro" id="IPR023996">
    <property type="entry name" value="TonB-dep_OMP_SusC/RagA"/>
</dbReference>
<organism evidence="14 15">
    <name type="scientific">Mucilaginibacter pineti</name>
    <dbReference type="NCBI Taxonomy" id="1391627"/>
    <lineage>
        <taxon>Bacteria</taxon>
        <taxon>Pseudomonadati</taxon>
        <taxon>Bacteroidota</taxon>
        <taxon>Sphingobacteriia</taxon>
        <taxon>Sphingobacteriales</taxon>
        <taxon>Sphingobacteriaceae</taxon>
        <taxon>Mucilaginibacter</taxon>
    </lineage>
</organism>
<dbReference type="SUPFAM" id="SSF56935">
    <property type="entry name" value="Porins"/>
    <property type="match status" value="1"/>
</dbReference>
<keyword evidence="3 10" id="KW-1134">Transmembrane beta strand</keyword>
<protein>
    <submittedName>
        <fullName evidence="14">TonB-linked outer membrane protein, SusC/RagA family</fullName>
    </submittedName>
</protein>
<keyword evidence="8 10" id="KW-0472">Membrane</keyword>
<feature type="chain" id="PRO_5011466289" evidence="12">
    <location>
        <begin position="18"/>
        <end position="1112"/>
    </location>
</feature>
<feature type="signal peptide" evidence="12">
    <location>
        <begin position="1"/>
        <end position="17"/>
    </location>
</feature>
<keyword evidence="6" id="KW-0408">Iron</keyword>
<keyword evidence="9 10" id="KW-0998">Cell outer membrane</keyword>
<evidence type="ECO:0000256" key="1">
    <source>
        <dbReference type="ARBA" id="ARBA00004571"/>
    </source>
</evidence>
<keyword evidence="7 11" id="KW-0798">TonB box</keyword>
<dbReference type="SMART" id="SM00965">
    <property type="entry name" value="STN"/>
    <property type="match status" value="1"/>
</dbReference>
<dbReference type="Pfam" id="PF00593">
    <property type="entry name" value="TonB_dep_Rec_b-barrel"/>
    <property type="match status" value="1"/>
</dbReference>
<evidence type="ECO:0000256" key="5">
    <source>
        <dbReference type="ARBA" id="ARBA00022692"/>
    </source>
</evidence>
<gene>
    <name evidence="14" type="ORF">SAMN05216464_102361</name>
</gene>
<dbReference type="InterPro" id="IPR000531">
    <property type="entry name" value="Beta-barrel_TonB"/>
</dbReference>
<evidence type="ECO:0000256" key="7">
    <source>
        <dbReference type="ARBA" id="ARBA00023077"/>
    </source>
</evidence>
<keyword evidence="4" id="KW-0406">Ion transport</keyword>
<evidence type="ECO:0000313" key="14">
    <source>
        <dbReference type="EMBL" id="SDD71581.1"/>
    </source>
</evidence>
<dbReference type="Gene3D" id="2.40.170.20">
    <property type="entry name" value="TonB-dependent receptor, beta-barrel domain"/>
    <property type="match status" value="1"/>
</dbReference>
<keyword evidence="15" id="KW-1185">Reference proteome</keyword>
<evidence type="ECO:0000256" key="3">
    <source>
        <dbReference type="ARBA" id="ARBA00022452"/>
    </source>
</evidence>
<dbReference type="PROSITE" id="PS52016">
    <property type="entry name" value="TONB_DEPENDENT_REC_3"/>
    <property type="match status" value="1"/>
</dbReference>
<evidence type="ECO:0000256" key="12">
    <source>
        <dbReference type="SAM" id="SignalP"/>
    </source>
</evidence>
<dbReference type="Pfam" id="PF13715">
    <property type="entry name" value="CarbopepD_reg_2"/>
    <property type="match status" value="1"/>
</dbReference>
<keyword evidence="4" id="KW-0410">Iron transport</keyword>
<evidence type="ECO:0000256" key="9">
    <source>
        <dbReference type="ARBA" id="ARBA00023237"/>
    </source>
</evidence>
<dbReference type="Pfam" id="PF07660">
    <property type="entry name" value="STN"/>
    <property type="match status" value="1"/>
</dbReference>
<dbReference type="STRING" id="1391627.SAMN05216464_102361"/>
<reference evidence="14 15" key="1">
    <citation type="submission" date="2016-10" db="EMBL/GenBank/DDBJ databases">
        <authorList>
            <person name="de Groot N.N."/>
        </authorList>
    </citation>
    <scope>NUCLEOTIDE SEQUENCE [LARGE SCALE GENOMIC DNA]</scope>
    <source>
        <strain evidence="14 15">47C3B</strain>
    </source>
</reference>
<dbReference type="NCBIfam" id="TIGR04057">
    <property type="entry name" value="SusC_RagA_signa"/>
    <property type="match status" value="1"/>
</dbReference>
<evidence type="ECO:0000256" key="4">
    <source>
        <dbReference type="ARBA" id="ARBA00022496"/>
    </source>
</evidence>
<feature type="domain" description="Secretin/TonB short N-terminal" evidence="13">
    <location>
        <begin position="46"/>
        <end position="97"/>
    </location>
</feature>
<comment type="subcellular location">
    <subcellularLocation>
        <location evidence="1 10">Cell outer membrane</location>
        <topology evidence="1 10">Multi-pass membrane protein</topology>
    </subcellularLocation>
</comment>
<evidence type="ECO:0000313" key="15">
    <source>
        <dbReference type="Proteomes" id="UP000199072"/>
    </source>
</evidence>
<dbReference type="Gene3D" id="2.170.130.10">
    <property type="entry name" value="TonB-dependent receptor, plug domain"/>
    <property type="match status" value="1"/>
</dbReference>
<keyword evidence="5 10" id="KW-0812">Transmembrane</keyword>
<evidence type="ECO:0000259" key="13">
    <source>
        <dbReference type="SMART" id="SM00965"/>
    </source>
</evidence>
<name>A0A1G6X0F7_9SPHI</name>
<evidence type="ECO:0000256" key="11">
    <source>
        <dbReference type="RuleBase" id="RU003357"/>
    </source>
</evidence>
<keyword evidence="2 10" id="KW-0813">Transport</keyword>
<dbReference type="InterPro" id="IPR023997">
    <property type="entry name" value="TonB-dep_OMP_SusC/RagA_CS"/>
</dbReference>
<keyword evidence="12" id="KW-0732">Signal</keyword>
<dbReference type="NCBIfam" id="TIGR04056">
    <property type="entry name" value="OMP_RagA_SusC"/>
    <property type="match status" value="1"/>
</dbReference>
<sequence length="1112" mass="121592">MKLTFILITIAFMHVHASSYSQTVTFSGKNVALEKVFKSIRKQTGYVFFYSYDLLQNAKPINLDITNEPLEQALKYCFIGQPLDYTIENKTIVISPAKNKTDTQQTPIKITGKVTDTTGAALPGATIAIKGKTGIMVTGIDGTFSVDVQPGDVLTISYIGLASKQITIASGTTTLNIVLSPETGSLNEVVVVGVGYGTQNKKDLSTAISSVGSKALGRQIVSSFENALQGQAPGVQVSNPTGQPGSAINISIRGKNSLSLSTSPLYVIDNVPVQPGYDEELGIGNQRPNPLSTLATSDIESIEVLKDGAAAAMYGSRASNGVILVTTKRGKAGKPQVDFNMYYGQQKLVKKIKLLNGKQFASIFNQSLVNAGEDPAYDVDTVTTNTNWQDLLYHNAPIRNYQLSITGGSDKTKYYISGSYFNQDGIIRNSGFERYSAKINLDQQVTDEFKIGISLNLANTQNNRSTRSEMQLNNSGVVLGALEQIPTLAVYNPDGTYALNPFSQSDNPYGDNETTHNIIKLNQLFGNMYGEYNILKNLTFRSSIGIDYRAQIENQFIARENPGFENATSASRGSAATGTNTGTIWLWENTLTYKTVFNNNHNLTLLAGQSAQNSELFTSSASGYGFPSNAVPYLYAASIKQAISSYEEQWGLVSYFLRANYNYKDRYYASASMRADGSSRFAANNRYGYFPAISAAWRISQEPFFDKSSIISELKLRGSFGANGNQNVGVYDRYSTYGTGYNYSNYTGDGSVAGGIAAQRIGNDKLKWETTNQYDAGLDMDLFNGRINITADVYLKRTKDLLTEVPLAISSGAEVTTIVENLGQVQNKGFELGINTVNIRSSNGLKWNTQFNFSLNRNKVLDLGTLVDENGKTVDRTIIGDYSISQKGQPLGAFYGYVVQGIFQTPQEVAAAPTQPNASAGDLRFEDIKKDGVIDANDRKIIGDPNPKFISGITNTFTYKGVELSFFFQGSFGNMIYNQNRTLLENMVNPFNQSIDVLNSWTHAGQKTNLPREVYGDPNGNSSFSTQYLESGTYVRLKNLTLGYTFPPAMLKKIGISSLRVYATGQNILTFSKYKGYDPEVNADPLSNTGFGRDFGVYPPAKVYTLGINVQF</sequence>
<dbReference type="Gene3D" id="2.60.40.1120">
    <property type="entry name" value="Carboxypeptidase-like, regulatory domain"/>
    <property type="match status" value="1"/>
</dbReference>
<evidence type="ECO:0000256" key="8">
    <source>
        <dbReference type="ARBA" id="ARBA00023136"/>
    </source>
</evidence>
<dbReference type="Proteomes" id="UP000199072">
    <property type="component" value="Unassembled WGS sequence"/>
</dbReference>
<dbReference type="EMBL" id="FNAI01000002">
    <property type="protein sequence ID" value="SDD71581.1"/>
    <property type="molecule type" value="Genomic_DNA"/>
</dbReference>
<dbReference type="GO" id="GO:0009279">
    <property type="term" value="C:cell outer membrane"/>
    <property type="evidence" value="ECO:0007669"/>
    <property type="project" value="UniProtKB-SubCell"/>
</dbReference>
<dbReference type="GO" id="GO:0006826">
    <property type="term" value="P:iron ion transport"/>
    <property type="evidence" value="ECO:0007669"/>
    <property type="project" value="UniProtKB-KW"/>
</dbReference>
<dbReference type="SUPFAM" id="SSF49464">
    <property type="entry name" value="Carboxypeptidase regulatory domain-like"/>
    <property type="match status" value="1"/>
</dbReference>
<dbReference type="InterPro" id="IPR036942">
    <property type="entry name" value="Beta-barrel_TonB_sf"/>
</dbReference>
<proteinExistence type="inferred from homology"/>
<dbReference type="InterPro" id="IPR008969">
    <property type="entry name" value="CarboxyPept-like_regulatory"/>
</dbReference>
<dbReference type="InterPro" id="IPR012910">
    <property type="entry name" value="Plug_dom"/>
</dbReference>
<dbReference type="InterPro" id="IPR037066">
    <property type="entry name" value="Plug_dom_sf"/>
</dbReference>
<dbReference type="AlphaFoldDB" id="A0A1G6X0F7"/>
<comment type="similarity">
    <text evidence="10 11">Belongs to the TonB-dependent receptor family.</text>
</comment>
<evidence type="ECO:0000256" key="2">
    <source>
        <dbReference type="ARBA" id="ARBA00022448"/>
    </source>
</evidence>
<dbReference type="InterPro" id="IPR039426">
    <property type="entry name" value="TonB-dep_rcpt-like"/>
</dbReference>
<evidence type="ECO:0000256" key="10">
    <source>
        <dbReference type="PROSITE-ProRule" id="PRU01360"/>
    </source>
</evidence>
<accession>A0A1G6X0F7</accession>
<dbReference type="Pfam" id="PF07715">
    <property type="entry name" value="Plug"/>
    <property type="match status" value="1"/>
</dbReference>